<dbReference type="Pfam" id="PF00106">
    <property type="entry name" value="adh_short"/>
    <property type="match status" value="1"/>
</dbReference>
<dbReference type="Gene3D" id="3.40.50.720">
    <property type="entry name" value="NAD(P)-binding Rossmann-like Domain"/>
    <property type="match status" value="1"/>
</dbReference>
<protein>
    <submittedName>
        <fullName evidence="4">Uncharacterized protein</fullName>
    </submittedName>
</protein>
<accession>A0A9N9S050</accession>
<dbReference type="GO" id="GO:0016616">
    <property type="term" value="F:oxidoreductase activity, acting on the CH-OH group of donors, NAD or NADP as acceptor"/>
    <property type="evidence" value="ECO:0007669"/>
    <property type="project" value="UniProtKB-ARBA"/>
</dbReference>
<reference evidence="4" key="2">
    <citation type="submission" date="2022-10" db="EMBL/GenBank/DDBJ databases">
        <authorList>
            <consortium name="ENA_rothamsted_submissions"/>
            <consortium name="culmorum"/>
            <person name="King R."/>
        </authorList>
    </citation>
    <scope>NUCLEOTIDE SEQUENCE</scope>
</reference>
<evidence type="ECO:0000256" key="1">
    <source>
        <dbReference type="ARBA" id="ARBA00006484"/>
    </source>
</evidence>
<evidence type="ECO:0000256" key="3">
    <source>
        <dbReference type="RuleBase" id="RU000363"/>
    </source>
</evidence>
<organism evidence="4 5">
    <name type="scientific">Chironomus riparius</name>
    <dbReference type="NCBI Taxonomy" id="315576"/>
    <lineage>
        <taxon>Eukaryota</taxon>
        <taxon>Metazoa</taxon>
        <taxon>Ecdysozoa</taxon>
        <taxon>Arthropoda</taxon>
        <taxon>Hexapoda</taxon>
        <taxon>Insecta</taxon>
        <taxon>Pterygota</taxon>
        <taxon>Neoptera</taxon>
        <taxon>Endopterygota</taxon>
        <taxon>Diptera</taxon>
        <taxon>Nematocera</taxon>
        <taxon>Chironomoidea</taxon>
        <taxon>Chironomidae</taxon>
        <taxon>Chironominae</taxon>
        <taxon>Chironomus</taxon>
    </lineage>
</organism>
<comment type="similarity">
    <text evidence="1 3">Belongs to the short-chain dehydrogenases/reductases (SDR) family.</text>
</comment>
<keyword evidence="2" id="KW-0560">Oxidoreductase</keyword>
<name>A0A9N9S050_9DIPT</name>
<dbReference type="PANTHER" id="PTHR43115:SF4">
    <property type="entry name" value="DEHYDROGENASE_REDUCTASE SDR FAMILY MEMBER 11"/>
    <property type="match status" value="1"/>
</dbReference>
<dbReference type="InterPro" id="IPR002347">
    <property type="entry name" value="SDR_fam"/>
</dbReference>
<dbReference type="EMBL" id="OU895879">
    <property type="protein sequence ID" value="CAG9807139.1"/>
    <property type="molecule type" value="Genomic_DNA"/>
</dbReference>
<gene>
    <name evidence="4" type="ORF">CHIRRI_LOCUS9988</name>
</gene>
<sequence length="255" mass="28006">MDKWSGKTAIVTGGSSGIGAAVASELLCNGMIVINLDRNIDETMVEEINNKMSTGGGKLYANKCDISDMKSLKETFKWIEETFSSVNVLVNCAGLGHNIPVLSDRDDATEKINDTIDVNFTACIHATREAVRLIKKSQDYGMIINVASLFGHIIPFPIVGNVYAATKYAVRAFSEIVRQELIISGCEKIKISNISPGTVKTNVRVTGGWENTEEFYKNRPYLEPKEIGSAVLYLLSTPYNVNVTELTIRPVGEKF</sequence>
<dbReference type="PRINTS" id="PR00080">
    <property type="entry name" value="SDRFAMILY"/>
</dbReference>
<dbReference type="InterPro" id="IPR036291">
    <property type="entry name" value="NAD(P)-bd_dom_sf"/>
</dbReference>
<keyword evidence="5" id="KW-1185">Reference proteome</keyword>
<dbReference type="Proteomes" id="UP001153620">
    <property type="component" value="Chromosome 3"/>
</dbReference>
<dbReference type="SUPFAM" id="SSF51735">
    <property type="entry name" value="NAD(P)-binding Rossmann-fold domains"/>
    <property type="match status" value="1"/>
</dbReference>
<dbReference type="AlphaFoldDB" id="A0A9N9S050"/>
<dbReference type="PRINTS" id="PR00081">
    <property type="entry name" value="GDHRDH"/>
</dbReference>
<evidence type="ECO:0000313" key="4">
    <source>
        <dbReference type="EMBL" id="CAG9807139.1"/>
    </source>
</evidence>
<dbReference type="PANTHER" id="PTHR43115">
    <property type="entry name" value="DEHYDROGENASE/REDUCTASE SDR FAMILY MEMBER 11"/>
    <property type="match status" value="1"/>
</dbReference>
<dbReference type="OrthoDB" id="1933717at2759"/>
<proteinExistence type="inferred from homology"/>
<dbReference type="FunFam" id="3.40.50.720:FF:000047">
    <property type="entry name" value="NADP-dependent L-serine/L-allo-threonine dehydrogenase"/>
    <property type="match status" value="1"/>
</dbReference>
<evidence type="ECO:0000256" key="2">
    <source>
        <dbReference type="ARBA" id="ARBA00023002"/>
    </source>
</evidence>
<evidence type="ECO:0000313" key="5">
    <source>
        <dbReference type="Proteomes" id="UP001153620"/>
    </source>
</evidence>
<reference evidence="4" key="1">
    <citation type="submission" date="2022-01" db="EMBL/GenBank/DDBJ databases">
        <authorList>
            <person name="King R."/>
        </authorList>
    </citation>
    <scope>NUCLEOTIDE SEQUENCE</scope>
</reference>